<keyword evidence="2" id="KW-0496">Mitochondrion</keyword>
<gene>
    <name evidence="2" type="primary">atp8</name>
</gene>
<keyword evidence="1" id="KW-0472">Membrane</keyword>
<name>A0A1L7PQ49_HALPP</name>
<accession>A0A1L7PQ49</accession>
<keyword evidence="1" id="KW-0812">Transmembrane</keyword>
<organism evidence="2">
    <name type="scientific">Halocynthia papillosa</name>
    <name type="common">Red sea-squirt</name>
    <dbReference type="NCBI Taxonomy" id="201963"/>
    <lineage>
        <taxon>Eukaryota</taxon>
        <taxon>Metazoa</taxon>
        <taxon>Chordata</taxon>
        <taxon>Tunicata</taxon>
        <taxon>Ascidiacea</taxon>
        <taxon>Stolidobranchia</taxon>
        <taxon>Pyuridae</taxon>
        <taxon>Halocynthia</taxon>
    </lineage>
</organism>
<reference evidence="2" key="1">
    <citation type="journal article" date="2014" name="Genome Biol. Evol.">
        <title>Ascidian mitogenomics: comparison of evolutionary rates in closely related taxa provides evidence of ongoing speciation events.</title>
        <authorList>
            <person name="Griggio F."/>
            <person name="Voskoboynik A."/>
            <person name="Iannelli F."/>
            <person name="Justy F."/>
            <person name="Tilak M.K."/>
            <person name="Turon X."/>
            <person name="Pesole G."/>
            <person name="Douzery E.J."/>
            <person name="Mastrototaro F."/>
            <person name="Gissi C."/>
        </authorList>
    </citation>
    <scope>NUCLEOTIDE SEQUENCE</scope>
</reference>
<evidence type="ECO:0000256" key="1">
    <source>
        <dbReference type="SAM" id="Phobius"/>
    </source>
</evidence>
<dbReference type="AlphaFoldDB" id="A0A1L7PQ49"/>
<protein>
    <submittedName>
        <fullName evidence="2">ATPase subunit 8</fullName>
    </submittedName>
</protein>
<dbReference type="EMBL" id="FM177863">
    <property type="protein sequence ID" value="CAQ68497.1"/>
    <property type="molecule type" value="Genomic_DNA"/>
</dbReference>
<geneLocation type="mitochondrion" evidence="2"/>
<keyword evidence="1" id="KW-1133">Transmembrane helix</keyword>
<feature type="transmembrane region" description="Helical" evidence="1">
    <location>
        <begin position="7"/>
        <end position="27"/>
    </location>
</feature>
<proteinExistence type="predicted"/>
<sequence length="37" mass="4214">MPQINGLCYLFFFLFFWIIYISFFGSGGDVLGSGIKD</sequence>
<evidence type="ECO:0000313" key="2">
    <source>
        <dbReference type="EMBL" id="CAQ68497.1"/>
    </source>
</evidence>